<dbReference type="RefSeq" id="WP_203710667.1">
    <property type="nucleotide sequence ID" value="NZ_BONE01000003.1"/>
</dbReference>
<dbReference type="InterPro" id="IPR036890">
    <property type="entry name" value="HATPase_C_sf"/>
</dbReference>
<evidence type="ECO:0000256" key="3">
    <source>
        <dbReference type="ARBA" id="ARBA00012438"/>
    </source>
</evidence>
<dbReference type="SUPFAM" id="SSF158472">
    <property type="entry name" value="HAMP domain-like"/>
    <property type="match status" value="1"/>
</dbReference>
<evidence type="ECO:0000259" key="13">
    <source>
        <dbReference type="PROSITE" id="PS50885"/>
    </source>
</evidence>
<evidence type="ECO:0000259" key="12">
    <source>
        <dbReference type="PROSITE" id="PS50109"/>
    </source>
</evidence>
<evidence type="ECO:0000256" key="9">
    <source>
        <dbReference type="ARBA" id="ARBA00023012"/>
    </source>
</evidence>
<feature type="transmembrane region" description="Helical" evidence="11">
    <location>
        <begin position="113"/>
        <end position="132"/>
    </location>
</feature>
<dbReference type="InterPro" id="IPR005467">
    <property type="entry name" value="His_kinase_dom"/>
</dbReference>
<keyword evidence="4" id="KW-0597">Phosphoprotein</keyword>
<reference evidence="14 15" key="1">
    <citation type="submission" date="2021-01" db="EMBL/GenBank/DDBJ databases">
        <title>Whole genome shotgun sequence of Asanoa siamensis NBRC 107932.</title>
        <authorList>
            <person name="Komaki H."/>
            <person name="Tamura T."/>
        </authorList>
    </citation>
    <scope>NUCLEOTIDE SEQUENCE [LARGE SCALE GENOMIC DNA]</scope>
    <source>
        <strain evidence="14 15">NBRC 107932</strain>
    </source>
</reference>
<dbReference type="Pfam" id="PF00512">
    <property type="entry name" value="HisKA"/>
    <property type="match status" value="1"/>
</dbReference>
<dbReference type="SMART" id="SM00304">
    <property type="entry name" value="HAMP"/>
    <property type="match status" value="1"/>
</dbReference>
<keyword evidence="8 11" id="KW-1133">Transmembrane helix</keyword>
<dbReference type="CDD" id="cd00075">
    <property type="entry name" value="HATPase"/>
    <property type="match status" value="1"/>
</dbReference>
<dbReference type="InterPro" id="IPR003660">
    <property type="entry name" value="HAMP_dom"/>
</dbReference>
<keyword evidence="5" id="KW-0808">Transferase</keyword>
<protein>
    <recommendedName>
        <fullName evidence="3">histidine kinase</fullName>
        <ecNumber evidence="3">2.7.13.3</ecNumber>
    </recommendedName>
</protein>
<sequence length="416" mass="43847">MSRLTVRAKLTITYGLVFLIGGLALLAVTYVLMDATLDRQKISASAVFDGRGAGQLPASAKEILTGLAIDKEVINKALNARPLTSAQRDQIRQSLELAERVQDDLNQRTLNSLLTRGGVAVGIVTVVGLWLGSLMAGRTLRPLTQITATARRVADRNLHERIGLSGPRDELRELADTFDDMLARLDASFDSQRRFVANASHELRTPLAINRTLLEVAMGRPDAPPELVSLGTTLLEVNGRHERLIDGLLVLARSEQAVAAPMPVDLAEVAARVHEQFAGEALGAALSFDRSGSTAPTTGDPVLLERLAQNLVENAIRHNVAAAGAVTVTTGVSAGQAVLTVANTGPSIPAYEVPALFEPFRRLTDRVGSAHGTGLGLSIVRSVARAHGGEVTARPRPGGGLVVSVALPLALAVSSG</sequence>
<dbReference type="Gene3D" id="1.10.287.130">
    <property type="match status" value="1"/>
</dbReference>
<dbReference type="InterPro" id="IPR036097">
    <property type="entry name" value="HisK_dim/P_sf"/>
</dbReference>
<evidence type="ECO:0000256" key="4">
    <source>
        <dbReference type="ARBA" id="ARBA00022553"/>
    </source>
</evidence>
<evidence type="ECO:0000256" key="2">
    <source>
        <dbReference type="ARBA" id="ARBA00004236"/>
    </source>
</evidence>
<dbReference type="EC" id="2.7.13.3" evidence="3"/>
<dbReference type="Gene3D" id="6.10.340.10">
    <property type="match status" value="1"/>
</dbReference>
<gene>
    <name evidence="14" type="primary">cutS</name>
    <name evidence="14" type="ORF">Asi02nite_07120</name>
</gene>
<comment type="catalytic activity">
    <reaction evidence="1">
        <text>ATP + protein L-histidine = ADP + protein N-phospho-L-histidine.</text>
        <dbReference type="EC" id="2.7.13.3"/>
    </reaction>
</comment>
<dbReference type="Pfam" id="PF02518">
    <property type="entry name" value="HATPase_c"/>
    <property type="match status" value="1"/>
</dbReference>
<dbReference type="SMART" id="SM00387">
    <property type="entry name" value="HATPase_c"/>
    <property type="match status" value="1"/>
</dbReference>
<dbReference type="Gene3D" id="3.30.565.10">
    <property type="entry name" value="Histidine kinase-like ATPase, C-terminal domain"/>
    <property type="match status" value="1"/>
</dbReference>
<dbReference type="PANTHER" id="PTHR45436:SF5">
    <property type="entry name" value="SENSOR HISTIDINE KINASE TRCS"/>
    <property type="match status" value="1"/>
</dbReference>
<dbReference type="Pfam" id="PF00672">
    <property type="entry name" value="HAMP"/>
    <property type="match status" value="1"/>
</dbReference>
<keyword evidence="10 11" id="KW-0472">Membrane</keyword>
<dbReference type="Proteomes" id="UP000604117">
    <property type="component" value="Unassembled WGS sequence"/>
</dbReference>
<name>A0ABQ4CIT6_9ACTN</name>
<dbReference type="SUPFAM" id="SSF47384">
    <property type="entry name" value="Homodimeric domain of signal transducing histidine kinase"/>
    <property type="match status" value="1"/>
</dbReference>
<feature type="domain" description="HAMP" evidence="13">
    <location>
        <begin position="137"/>
        <end position="190"/>
    </location>
</feature>
<dbReference type="CDD" id="cd00082">
    <property type="entry name" value="HisKA"/>
    <property type="match status" value="1"/>
</dbReference>
<keyword evidence="15" id="KW-1185">Reference proteome</keyword>
<dbReference type="InterPro" id="IPR004358">
    <property type="entry name" value="Sig_transdc_His_kin-like_C"/>
</dbReference>
<evidence type="ECO:0000313" key="15">
    <source>
        <dbReference type="Proteomes" id="UP000604117"/>
    </source>
</evidence>
<dbReference type="CDD" id="cd06225">
    <property type="entry name" value="HAMP"/>
    <property type="match status" value="1"/>
</dbReference>
<evidence type="ECO:0000256" key="11">
    <source>
        <dbReference type="SAM" id="Phobius"/>
    </source>
</evidence>
<feature type="transmembrane region" description="Helical" evidence="11">
    <location>
        <begin position="12"/>
        <end position="33"/>
    </location>
</feature>
<dbReference type="EMBL" id="BONE01000003">
    <property type="protein sequence ID" value="GIF71194.1"/>
    <property type="molecule type" value="Genomic_DNA"/>
</dbReference>
<evidence type="ECO:0000256" key="1">
    <source>
        <dbReference type="ARBA" id="ARBA00000085"/>
    </source>
</evidence>
<dbReference type="PROSITE" id="PS50109">
    <property type="entry name" value="HIS_KIN"/>
    <property type="match status" value="1"/>
</dbReference>
<feature type="domain" description="Histidine kinase" evidence="12">
    <location>
        <begin position="198"/>
        <end position="411"/>
    </location>
</feature>
<proteinExistence type="predicted"/>
<dbReference type="PRINTS" id="PR00344">
    <property type="entry name" value="BCTRLSENSOR"/>
</dbReference>
<dbReference type="SUPFAM" id="SSF55874">
    <property type="entry name" value="ATPase domain of HSP90 chaperone/DNA topoisomerase II/histidine kinase"/>
    <property type="match status" value="1"/>
</dbReference>
<comment type="subcellular location">
    <subcellularLocation>
        <location evidence="2">Cell membrane</location>
    </subcellularLocation>
</comment>
<evidence type="ECO:0000256" key="8">
    <source>
        <dbReference type="ARBA" id="ARBA00022989"/>
    </source>
</evidence>
<organism evidence="14 15">
    <name type="scientific">Asanoa siamensis</name>
    <dbReference type="NCBI Taxonomy" id="926357"/>
    <lineage>
        <taxon>Bacteria</taxon>
        <taxon>Bacillati</taxon>
        <taxon>Actinomycetota</taxon>
        <taxon>Actinomycetes</taxon>
        <taxon>Micromonosporales</taxon>
        <taxon>Micromonosporaceae</taxon>
        <taxon>Asanoa</taxon>
    </lineage>
</organism>
<dbReference type="PROSITE" id="PS50885">
    <property type="entry name" value="HAMP"/>
    <property type="match status" value="1"/>
</dbReference>
<dbReference type="SMART" id="SM00388">
    <property type="entry name" value="HisKA"/>
    <property type="match status" value="1"/>
</dbReference>
<keyword evidence="9" id="KW-0902">Two-component regulatory system</keyword>
<keyword evidence="7" id="KW-0418">Kinase</keyword>
<accession>A0ABQ4CIT6</accession>
<evidence type="ECO:0000256" key="5">
    <source>
        <dbReference type="ARBA" id="ARBA00022679"/>
    </source>
</evidence>
<dbReference type="PANTHER" id="PTHR45436">
    <property type="entry name" value="SENSOR HISTIDINE KINASE YKOH"/>
    <property type="match status" value="1"/>
</dbReference>
<comment type="caution">
    <text evidence="14">The sequence shown here is derived from an EMBL/GenBank/DDBJ whole genome shotgun (WGS) entry which is preliminary data.</text>
</comment>
<evidence type="ECO:0000256" key="10">
    <source>
        <dbReference type="ARBA" id="ARBA00023136"/>
    </source>
</evidence>
<evidence type="ECO:0000313" key="14">
    <source>
        <dbReference type="EMBL" id="GIF71194.1"/>
    </source>
</evidence>
<keyword evidence="6 11" id="KW-0812">Transmembrane</keyword>
<evidence type="ECO:0000256" key="6">
    <source>
        <dbReference type="ARBA" id="ARBA00022692"/>
    </source>
</evidence>
<evidence type="ECO:0000256" key="7">
    <source>
        <dbReference type="ARBA" id="ARBA00022777"/>
    </source>
</evidence>
<dbReference type="InterPro" id="IPR050428">
    <property type="entry name" value="TCS_sensor_his_kinase"/>
</dbReference>
<dbReference type="InterPro" id="IPR003594">
    <property type="entry name" value="HATPase_dom"/>
</dbReference>
<dbReference type="InterPro" id="IPR003661">
    <property type="entry name" value="HisK_dim/P_dom"/>
</dbReference>